<dbReference type="EMBL" id="BLXT01007055">
    <property type="protein sequence ID" value="GFO36364.1"/>
    <property type="molecule type" value="Genomic_DNA"/>
</dbReference>
<gene>
    <name evidence="1" type="ORF">PoB_006286900</name>
</gene>
<proteinExistence type="predicted"/>
<sequence length="102" mass="11579">MVSKSGCAKKPFLHGFEFKPALGLREPQSLRSSRRCQATYTKPTKFCSIYFVPVEAIRPPCAPMMVRTGKRTSDSEFLADFKAREQLRHQRLSPKDLEGTIS</sequence>
<reference evidence="1 2" key="1">
    <citation type="journal article" date="2021" name="Elife">
        <title>Chloroplast acquisition without the gene transfer in kleptoplastic sea slugs, Plakobranchus ocellatus.</title>
        <authorList>
            <person name="Maeda T."/>
            <person name="Takahashi S."/>
            <person name="Yoshida T."/>
            <person name="Shimamura S."/>
            <person name="Takaki Y."/>
            <person name="Nagai Y."/>
            <person name="Toyoda A."/>
            <person name="Suzuki Y."/>
            <person name="Arimoto A."/>
            <person name="Ishii H."/>
            <person name="Satoh N."/>
            <person name="Nishiyama T."/>
            <person name="Hasebe M."/>
            <person name="Maruyama T."/>
            <person name="Minagawa J."/>
            <person name="Obokata J."/>
            <person name="Shigenobu S."/>
        </authorList>
    </citation>
    <scope>NUCLEOTIDE SEQUENCE [LARGE SCALE GENOMIC DNA]</scope>
</reference>
<dbReference type="AlphaFoldDB" id="A0AAV4CWS6"/>
<keyword evidence="2" id="KW-1185">Reference proteome</keyword>
<dbReference type="Proteomes" id="UP000735302">
    <property type="component" value="Unassembled WGS sequence"/>
</dbReference>
<evidence type="ECO:0000313" key="2">
    <source>
        <dbReference type="Proteomes" id="UP000735302"/>
    </source>
</evidence>
<name>A0AAV4CWS6_9GAST</name>
<evidence type="ECO:0000313" key="1">
    <source>
        <dbReference type="EMBL" id="GFO36364.1"/>
    </source>
</evidence>
<accession>A0AAV4CWS6</accession>
<comment type="caution">
    <text evidence="1">The sequence shown here is derived from an EMBL/GenBank/DDBJ whole genome shotgun (WGS) entry which is preliminary data.</text>
</comment>
<organism evidence="1 2">
    <name type="scientific">Plakobranchus ocellatus</name>
    <dbReference type="NCBI Taxonomy" id="259542"/>
    <lineage>
        <taxon>Eukaryota</taxon>
        <taxon>Metazoa</taxon>
        <taxon>Spiralia</taxon>
        <taxon>Lophotrochozoa</taxon>
        <taxon>Mollusca</taxon>
        <taxon>Gastropoda</taxon>
        <taxon>Heterobranchia</taxon>
        <taxon>Euthyneura</taxon>
        <taxon>Panpulmonata</taxon>
        <taxon>Sacoglossa</taxon>
        <taxon>Placobranchoidea</taxon>
        <taxon>Plakobranchidae</taxon>
        <taxon>Plakobranchus</taxon>
    </lineage>
</organism>
<protein>
    <submittedName>
        <fullName evidence="1">Uncharacterized protein</fullName>
    </submittedName>
</protein>